<feature type="domain" description="KilA-N DNA-binding" evidence="2">
    <location>
        <begin position="22"/>
        <end position="105"/>
    </location>
</feature>
<feature type="coiled-coil region" evidence="1">
    <location>
        <begin position="125"/>
        <end position="152"/>
    </location>
</feature>
<accession>A0A1J5PE57</accession>
<dbReference type="Pfam" id="PF10543">
    <property type="entry name" value="ORF6N"/>
    <property type="match status" value="1"/>
</dbReference>
<sequence length="177" mass="20020">MSGGAVANKGEPLVSAVSIERSILQLRGQRVILGGDLAVFYDVEPRVLSQAVKRNPDRFPADFMFVLSEDEWQNLKSQNVISSWGGARSAPMAFTEQGVAMLSSVLRSERAVQVNIQIMRAFVQMRRVLIEHKDLAAKLDALERKYDEQFRVVFDAIRQLMTPPVEKKRKIGFIRDE</sequence>
<evidence type="ECO:0000256" key="1">
    <source>
        <dbReference type="SAM" id="Coils"/>
    </source>
</evidence>
<proteinExistence type="predicted"/>
<dbReference type="InterPro" id="IPR018873">
    <property type="entry name" value="KilA-N_DNA-bd_domain"/>
</dbReference>
<name>A0A1J5PE57_9ZZZZ</name>
<protein>
    <submittedName>
        <fullName evidence="3">ORF6N domain protein</fullName>
    </submittedName>
</protein>
<organism evidence="3">
    <name type="scientific">mine drainage metagenome</name>
    <dbReference type="NCBI Taxonomy" id="410659"/>
    <lineage>
        <taxon>unclassified sequences</taxon>
        <taxon>metagenomes</taxon>
        <taxon>ecological metagenomes</taxon>
    </lineage>
</organism>
<evidence type="ECO:0000313" key="3">
    <source>
        <dbReference type="EMBL" id="OIQ69921.1"/>
    </source>
</evidence>
<reference evidence="3" key="1">
    <citation type="submission" date="2016-10" db="EMBL/GenBank/DDBJ databases">
        <title>Sequence of Gallionella enrichment culture.</title>
        <authorList>
            <person name="Poehlein A."/>
            <person name="Muehling M."/>
            <person name="Daniel R."/>
        </authorList>
    </citation>
    <scope>NUCLEOTIDE SEQUENCE</scope>
</reference>
<dbReference type="AlphaFoldDB" id="A0A1J5PE57"/>
<comment type="caution">
    <text evidence="3">The sequence shown here is derived from an EMBL/GenBank/DDBJ whole genome shotgun (WGS) entry which is preliminary data.</text>
</comment>
<keyword evidence="1" id="KW-0175">Coiled coil</keyword>
<dbReference type="EMBL" id="MLJW01004463">
    <property type="protein sequence ID" value="OIQ69921.1"/>
    <property type="molecule type" value="Genomic_DNA"/>
</dbReference>
<gene>
    <name evidence="3" type="ORF">GALL_484730</name>
</gene>
<evidence type="ECO:0000259" key="2">
    <source>
        <dbReference type="Pfam" id="PF10543"/>
    </source>
</evidence>